<evidence type="ECO:0000256" key="8">
    <source>
        <dbReference type="ARBA" id="ARBA00049902"/>
    </source>
</evidence>
<feature type="domain" description="Penicillin-binding protein transpeptidase" evidence="10">
    <location>
        <begin position="387"/>
        <end position="692"/>
    </location>
</feature>
<proteinExistence type="predicted"/>
<protein>
    <submittedName>
        <fullName evidence="12">Transglycosylase domain-containing protein</fullName>
    </submittedName>
</protein>
<dbReference type="Proteomes" id="UP001500655">
    <property type="component" value="Unassembled WGS sequence"/>
</dbReference>
<evidence type="ECO:0000256" key="5">
    <source>
        <dbReference type="ARBA" id="ARBA00022801"/>
    </source>
</evidence>
<evidence type="ECO:0000259" key="10">
    <source>
        <dbReference type="Pfam" id="PF00905"/>
    </source>
</evidence>
<keyword evidence="1" id="KW-0121">Carboxypeptidase</keyword>
<dbReference type="Pfam" id="PF00912">
    <property type="entry name" value="Transgly"/>
    <property type="match status" value="1"/>
</dbReference>
<dbReference type="InterPro" id="IPR023346">
    <property type="entry name" value="Lysozyme-like_dom_sf"/>
</dbReference>
<keyword evidence="2" id="KW-0645">Protease</keyword>
<keyword evidence="4" id="KW-0808">Transferase</keyword>
<comment type="caution">
    <text evidence="12">The sequence shown here is derived from an EMBL/GenBank/DDBJ whole genome shotgun (WGS) entry which is preliminary data.</text>
</comment>
<keyword evidence="5" id="KW-0378">Hydrolase</keyword>
<gene>
    <name evidence="12" type="ORF">GCM10009681_45490</name>
</gene>
<dbReference type="Pfam" id="PF00905">
    <property type="entry name" value="Transpeptidase"/>
    <property type="match status" value="1"/>
</dbReference>
<dbReference type="InterPro" id="IPR001460">
    <property type="entry name" value="PCN-bd_Tpept"/>
</dbReference>
<dbReference type="InterPro" id="IPR050396">
    <property type="entry name" value="Glycosyltr_51/Transpeptidase"/>
</dbReference>
<dbReference type="SUPFAM" id="SSF53955">
    <property type="entry name" value="Lysozyme-like"/>
    <property type="match status" value="1"/>
</dbReference>
<comment type="catalytic activity">
    <reaction evidence="7">
        <text>Preferential cleavage: (Ac)2-L-Lys-D-Ala-|-D-Ala. Also transpeptidation of peptidyl-alanyl moieties that are N-acyl substituents of D-alanine.</text>
        <dbReference type="EC" id="3.4.16.4"/>
    </reaction>
</comment>
<feature type="domain" description="Glycosyl transferase family 51" evidence="11">
    <location>
        <begin position="100"/>
        <end position="283"/>
    </location>
</feature>
<evidence type="ECO:0000313" key="13">
    <source>
        <dbReference type="Proteomes" id="UP001500655"/>
    </source>
</evidence>
<name>A0ABP4X6C3_9ACTN</name>
<dbReference type="InterPro" id="IPR001264">
    <property type="entry name" value="Glyco_trans_51"/>
</dbReference>
<evidence type="ECO:0000256" key="2">
    <source>
        <dbReference type="ARBA" id="ARBA00022670"/>
    </source>
</evidence>
<evidence type="ECO:0000313" key="12">
    <source>
        <dbReference type="EMBL" id="GAA1769054.1"/>
    </source>
</evidence>
<keyword evidence="13" id="KW-1185">Reference proteome</keyword>
<dbReference type="SUPFAM" id="SSF56601">
    <property type="entry name" value="beta-lactamase/transpeptidase-like"/>
    <property type="match status" value="1"/>
</dbReference>
<keyword evidence="3" id="KW-0328">Glycosyltransferase</keyword>
<dbReference type="Gene3D" id="3.40.710.10">
    <property type="entry name" value="DD-peptidase/beta-lactamase superfamily"/>
    <property type="match status" value="1"/>
</dbReference>
<feature type="region of interest" description="Disordered" evidence="9">
    <location>
        <begin position="411"/>
        <end position="433"/>
    </location>
</feature>
<dbReference type="PANTHER" id="PTHR32282:SF33">
    <property type="entry name" value="PEPTIDOGLYCAN GLYCOSYLTRANSFERASE"/>
    <property type="match status" value="1"/>
</dbReference>
<dbReference type="Gene3D" id="1.10.3810.10">
    <property type="entry name" value="Biosynthetic peptidoglycan transglycosylase-like"/>
    <property type="match status" value="1"/>
</dbReference>
<dbReference type="EMBL" id="BAAALS010000026">
    <property type="protein sequence ID" value="GAA1769054.1"/>
    <property type="molecule type" value="Genomic_DNA"/>
</dbReference>
<evidence type="ECO:0000256" key="4">
    <source>
        <dbReference type="ARBA" id="ARBA00022679"/>
    </source>
</evidence>
<organism evidence="12 13">
    <name type="scientific">Luedemannella helvata</name>
    <dbReference type="NCBI Taxonomy" id="349315"/>
    <lineage>
        <taxon>Bacteria</taxon>
        <taxon>Bacillati</taxon>
        <taxon>Actinomycetota</taxon>
        <taxon>Actinomycetes</taxon>
        <taxon>Micromonosporales</taxon>
        <taxon>Micromonosporaceae</taxon>
        <taxon>Luedemannella</taxon>
    </lineage>
</organism>
<comment type="catalytic activity">
    <reaction evidence="8">
        <text>[GlcNAc-(1-&gt;4)-Mur2Ac(oyl-L-Ala-gamma-D-Glu-L-Lys-D-Ala-D-Ala)](n)-di-trans,octa-cis-undecaprenyl diphosphate + beta-D-GlcNAc-(1-&gt;4)-Mur2Ac(oyl-L-Ala-gamma-D-Glu-L-Lys-D-Ala-D-Ala)-di-trans,octa-cis-undecaprenyl diphosphate = [GlcNAc-(1-&gt;4)-Mur2Ac(oyl-L-Ala-gamma-D-Glu-L-Lys-D-Ala-D-Ala)](n+1)-di-trans,octa-cis-undecaprenyl diphosphate + di-trans,octa-cis-undecaprenyl diphosphate + H(+)</text>
        <dbReference type="Rhea" id="RHEA:23708"/>
        <dbReference type="Rhea" id="RHEA-COMP:9602"/>
        <dbReference type="Rhea" id="RHEA-COMP:9603"/>
        <dbReference type="ChEBI" id="CHEBI:15378"/>
        <dbReference type="ChEBI" id="CHEBI:58405"/>
        <dbReference type="ChEBI" id="CHEBI:60033"/>
        <dbReference type="ChEBI" id="CHEBI:78435"/>
        <dbReference type="EC" id="2.4.99.28"/>
    </reaction>
</comment>
<dbReference type="PANTHER" id="PTHR32282">
    <property type="entry name" value="BINDING PROTEIN TRANSPEPTIDASE, PUTATIVE-RELATED"/>
    <property type="match status" value="1"/>
</dbReference>
<accession>A0ABP4X6C3</accession>
<evidence type="ECO:0000256" key="7">
    <source>
        <dbReference type="ARBA" id="ARBA00034000"/>
    </source>
</evidence>
<keyword evidence="6" id="KW-0511">Multifunctional enzyme</keyword>
<evidence type="ECO:0000256" key="3">
    <source>
        <dbReference type="ARBA" id="ARBA00022676"/>
    </source>
</evidence>
<sequence length="756" mass="82634">MNGAETHAGLFVHTQHICALFTYLEVVRTPVLNAVARSAPLIRVGIIAGIAVAAIAFPLAAVGTIGAKTAAGFVESLPAEVRMVPPAQTSYLYAADGRTLITQFYEEYRKFTPYGQISPNMVNAIVASEDSRFYEHDGVDVKGVVRAFVANQRAGEVAQGASTLTMQYVRNIRRDSAESPDEIIAATAQTHRRKLEEIKLAVAIEQRMTKQQILEGYLNVAYFGHRAYGIYAAAEVYFSKRPRQLTVPEAAMLAGLVKAPSAYDPARDGRAARERRDYVIGRMVELGYVPAAQAAKLTRQGLGLRLSTPPNDCVGVNPKHNNWGYFCDMFKNWWRQQRAFGDSPSEREENLRRGGYRIVSSLMPRIQQVAFREVKKQQKIGTSFAHGVVALQPGTGRIVAAAVNRVYSLNQKHNGSHSDPRKRGVVPSNYPNTVNPLLGGGDMPGYQAGSTFKIFTMVAALDQGLPLTTSFYSPMRLKSIYPADWNDPRKCGDRWCPQNASKGMTGRQTMWSGFGKSVNTYFVQLEQRIGADRAVRMAERLGLRWRTDVDRWQASPARASGWGSFTLGVADTTPLEMANAYATIAADGRYCTPIPVRSITDLSGKELTEASTPDCRQAVSVQAARAAVDAARCVTGYKAATGPCGDWSTAPQVHGIVGRPVAGKTGTTDDTRAAWFVGMTPGLAAASFIADPDYVNHKAGDWNSWKPIQTVAVTLRDGLGTMATQYFTPPSGRIIWGSAGPGWNRPRITERAPRRR</sequence>
<evidence type="ECO:0000259" key="11">
    <source>
        <dbReference type="Pfam" id="PF00912"/>
    </source>
</evidence>
<dbReference type="InterPro" id="IPR012338">
    <property type="entry name" value="Beta-lactam/transpept-like"/>
</dbReference>
<reference evidence="13" key="1">
    <citation type="journal article" date="2019" name="Int. J. Syst. Evol. Microbiol.">
        <title>The Global Catalogue of Microorganisms (GCM) 10K type strain sequencing project: providing services to taxonomists for standard genome sequencing and annotation.</title>
        <authorList>
            <consortium name="The Broad Institute Genomics Platform"/>
            <consortium name="The Broad Institute Genome Sequencing Center for Infectious Disease"/>
            <person name="Wu L."/>
            <person name="Ma J."/>
        </authorList>
    </citation>
    <scope>NUCLEOTIDE SEQUENCE [LARGE SCALE GENOMIC DNA]</scope>
    <source>
        <strain evidence="13">JCM 13249</strain>
    </source>
</reference>
<dbReference type="InterPro" id="IPR036950">
    <property type="entry name" value="PBP_transglycosylase"/>
</dbReference>
<evidence type="ECO:0000256" key="9">
    <source>
        <dbReference type="SAM" id="MobiDB-lite"/>
    </source>
</evidence>
<evidence type="ECO:0000256" key="1">
    <source>
        <dbReference type="ARBA" id="ARBA00022645"/>
    </source>
</evidence>
<evidence type="ECO:0000256" key="6">
    <source>
        <dbReference type="ARBA" id="ARBA00023268"/>
    </source>
</evidence>